<feature type="region of interest" description="Disordered" evidence="1">
    <location>
        <begin position="352"/>
        <end position="429"/>
    </location>
</feature>
<dbReference type="AlphaFoldDB" id="A0AA85JLD7"/>
<evidence type="ECO:0000313" key="4">
    <source>
        <dbReference type="WBParaSite" id="TREG1_38180.1"/>
    </source>
</evidence>
<dbReference type="InterPro" id="IPR049472">
    <property type="entry name" value="MRNIP_N"/>
</dbReference>
<evidence type="ECO:0000256" key="1">
    <source>
        <dbReference type="SAM" id="MobiDB-lite"/>
    </source>
</evidence>
<organism evidence="3 4">
    <name type="scientific">Trichobilharzia regenti</name>
    <name type="common">Nasal bird schistosome</name>
    <dbReference type="NCBI Taxonomy" id="157069"/>
    <lineage>
        <taxon>Eukaryota</taxon>
        <taxon>Metazoa</taxon>
        <taxon>Spiralia</taxon>
        <taxon>Lophotrochozoa</taxon>
        <taxon>Platyhelminthes</taxon>
        <taxon>Trematoda</taxon>
        <taxon>Digenea</taxon>
        <taxon>Strigeidida</taxon>
        <taxon>Schistosomatoidea</taxon>
        <taxon>Schistosomatidae</taxon>
        <taxon>Trichobilharzia</taxon>
    </lineage>
</organism>
<feature type="compositionally biased region" description="Polar residues" evidence="1">
    <location>
        <begin position="413"/>
        <end position="428"/>
    </location>
</feature>
<accession>A0AA85JLD7</accession>
<feature type="compositionally biased region" description="Basic and acidic residues" evidence="1">
    <location>
        <begin position="85"/>
        <end position="101"/>
    </location>
</feature>
<feature type="compositionally biased region" description="Low complexity" evidence="1">
    <location>
        <begin position="357"/>
        <end position="382"/>
    </location>
</feature>
<feature type="compositionally biased region" description="Polar residues" evidence="1">
    <location>
        <begin position="319"/>
        <end position="337"/>
    </location>
</feature>
<feature type="region of interest" description="Disordered" evidence="1">
    <location>
        <begin position="269"/>
        <end position="337"/>
    </location>
</feature>
<dbReference type="WBParaSite" id="TREG1_38180.1">
    <property type="protein sequence ID" value="TREG1_38180.1"/>
    <property type="gene ID" value="TREG1_38180"/>
</dbReference>
<proteinExistence type="predicted"/>
<feature type="domain" description="MRN complex-interacting protein N-terminal" evidence="2">
    <location>
        <begin position="490"/>
        <end position="554"/>
    </location>
</feature>
<feature type="region of interest" description="Disordered" evidence="1">
    <location>
        <begin position="85"/>
        <end position="121"/>
    </location>
</feature>
<feature type="compositionally biased region" description="Polar residues" evidence="1">
    <location>
        <begin position="270"/>
        <end position="286"/>
    </location>
</feature>
<name>A0AA85JLD7_TRIRE</name>
<dbReference type="InterPro" id="IPR032739">
    <property type="entry name" value="MRNIP"/>
</dbReference>
<evidence type="ECO:0000259" key="2">
    <source>
        <dbReference type="Pfam" id="PF15749"/>
    </source>
</evidence>
<reference evidence="4" key="2">
    <citation type="submission" date="2023-11" db="UniProtKB">
        <authorList>
            <consortium name="WormBaseParasite"/>
        </authorList>
    </citation>
    <scope>IDENTIFICATION</scope>
</reference>
<evidence type="ECO:0000313" key="3">
    <source>
        <dbReference type="Proteomes" id="UP000050795"/>
    </source>
</evidence>
<dbReference type="PANTHER" id="PTHR15863:SF2">
    <property type="entry name" value="MRN COMPLEX-INTERACTING PROTEIN"/>
    <property type="match status" value="1"/>
</dbReference>
<reference evidence="3" key="1">
    <citation type="submission" date="2022-06" db="EMBL/GenBank/DDBJ databases">
        <authorList>
            <person name="Berger JAMES D."/>
            <person name="Berger JAMES D."/>
        </authorList>
    </citation>
    <scope>NUCLEOTIDE SEQUENCE [LARGE SCALE GENOMIC DNA]</scope>
</reference>
<dbReference type="GO" id="GO:0003682">
    <property type="term" value="F:chromatin binding"/>
    <property type="evidence" value="ECO:0007669"/>
    <property type="project" value="TreeGrafter"/>
</dbReference>
<protein>
    <recommendedName>
        <fullName evidence="2">MRN complex-interacting protein N-terminal domain-containing protein</fullName>
    </recommendedName>
</protein>
<dbReference type="GO" id="GO:0007095">
    <property type="term" value="P:mitotic G2 DNA damage checkpoint signaling"/>
    <property type="evidence" value="ECO:0007669"/>
    <property type="project" value="TreeGrafter"/>
</dbReference>
<dbReference type="GO" id="GO:0005634">
    <property type="term" value="C:nucleus"/>
    <property type="evidence" value="ECO:0007669"/>
    <property type="project" value="TreeGrafter"/>
</dbReference>
<dbReference type="Pfam" id="PF15749">
    <property type="entry name" value="MRNIP"/>
    <property type="match status" value="1"/>
</dbReference>
<sequence>MLIYSELLTDYTQKDNQSSKCDRLSGKEKRLPRFALSEKNKNRLLFGNRVNLTPEIDSFATNTSEIGTMIHSYRLPMFPTLFSKSEHTHDQHTSRINKTSENDDTDSQNSQNTLASVVHSPDNSVKYKDKKLFNDKFSIKNVTSSTTTIKNQSLADHEKRLDSKKIHYDEDLNTNGLNTSKDYTHMKKWMETRGMEMPSMKNKQNSWKSDSNEISDLSNRARQIDRLFGELSRKMYCLSEENSFLLENLFTVTEHLKYFKNILQDKKTRQPLQHNDSGNNTTSATDYSSYENSKSENSARRLISPYQNVETNTGKKRFQTNVNSRDNVLSQSQPDLNQDVNYFNRSAVANNHYNNRSNIDNSNTPNDSNSSSDKPKDNSSSNKRYHSAPKKSPDTLPGYTTKNANPTRRKVQKNNNNNTVPQSHQANKIPQILTRANRFSTMNLTASLFRELIFRTTFEIREIVVSLRKAPLQTRRFTREIRYFRLTNASFFLVHQSKKSKNWVCKVCSCKQSFLKVFAEGTAKECREIVQKLNKQGVQRQMELPGFGKPDLLRFNPNKYLQHCETTVKEDLVFEDNDSASQENENIDTEEISYKLTPYSNSSDSRAEKSIGTGENFSHLNFDDAYLKAGNSSMSNNLSTIPSQSTGSKWDVYL</sequence>
<dbReference type="Proteomes" id="UP000050795">
    <property type="component" value="Unassembled WGS sequence"/>
</dbReference>
<keyword evidence="3" id="KW-1185">Reference proteome</keyword>
<dbReference type="PANTHER" id="PTHR15863">
    <property type="entry name" value="MRN COMPLEX-INTERACTING PROTEIN"/>
    <property type="match status" value="1"/>
</dbReference>